<organism evidence="2">
    <name type="scientific">Candidatus Kentrum sp. TC</name>
    <dbReference type="NCBI Taxonomy" id="2126339"/>
    <lineage>
        <taxon>Bacteria</taxon>
        <taxon>Pseudomonadati</taxon>
        <taxon>Pseudomonadota</taxon>
        <taxon>Gammaproteobacteria</taxon>
        <taxon>Candidatus Kentrum</taxon>
    </lineage>
</organism>
<dbReference type="AlphaFoldDB" id="A0A450YMB0"/>
<evidence type="ECO:0000313" key="2">
    <source>
        <dbReference type="EMBL" id="VFK42665.1"/>
    </source>
</evidence>
<accession>A0A450YMB0</accession>
<evidence type="ECO:0008006" key="3">
    <source>
        <dbReference type="Google" id="ProtNLM"/>
    </source>
</evidence>
<name>A0A450YMB0_9GAMM</name>
<reference evidence="2" key="1">
    <citation type="submission" date="2019-02" db="EMBL/GenBank/DDBJ databases">
        <authorList>
            <person name="Gruber-Vodicka R. H."/>
            <person name="Seah K. B. B."/>
        </authorList>
    </citation>
    <scope>NUCLEOTIDE SEQUENCE</scope>
    <source>
        <strain evidence="2">BECK_BZ125</strain>
    </source>
</reference>
<proteinExistence type="predicted"/>
<sequence length="353" mass="39211">MLPTWRTLACLFCIAPILGYPSPAQEASLVAKGIWIDNAAGIQASGLTSDSAGHLWIIGDQNTKRDNTTPTPRRLFRISMPSQGGSNPSVGAGKIISYESTEYDGDFEGVCIGPTGSFFAITESRYRKNGEYRSPSIFEFDSNGRMPQGRTELGLDRWADNPGSDNERLEGIAYGADRLFLAYEKAPRILVLSIEEARRAERARGIDAVTPRRLDVDLRDASNINGLAYMKQNGKQYLLAIARNREIIVSIEIYRRDDKIVAGKVGKTSVKFLSPDSDRELCWASPEGITVSKGEIWIISDPPYAKNHRVNYRELRNGEVRASCHENSAQDRGPRFNAMFPILFSVSLDNLNL</sequence>
<evidence type="ECO:0000256" key="1">
    <source>
        <dbReference type="SAM" id="SignalP"/>
    </source>
</evidence>
<dbReference type="EMBL" id="CAADFT010000020">
    <property type="protein sequence ID" value="VFK42665.1"/>
    <property type="molecule type" value="Genomic_DNA"/>
</dbReference>
<feature type="chain" id="PRO_5019001102" description="Esterase-like activity of phytase" evidence="1">
    <location>
        <begin position="27"/>
        <end position="353"/>
    </location>
</feature>
<feature type="signal peptide" evidence="1">
    <location>
        <begin position="1"/>
        <end position="26"/>
    </location>
</feature>
<gene>
    <name evidence="2" type="ORF">BECKTC1821E_GA0114239_102037</name>
</gene>
<keyword evidence="1" id="KW-0732">Signal</keyword>
<protein>
    <recommendedName>
        <fullName evidence="3">Esterase-like activity of phytase</fullName>
    </recommendedName>
</protein>